<proteinExistence type="predicted"/>
<dbReference type="RefSeq" id="WP_123885703.1">
    <property type="nucleotide sequence ID" value="NZ_CP033928.1"/>
</dbReference>
<evidence type="ECO:0000313" key="2">
    <source>
        <dbReference type="Proteomes" id="UP000269076"/>
    </source>
</evidence>
<name>A0A3G6MZU5_9FLAO</name>
<protein>
    <submittedName>
        <fullName evidence="1">Uncharacterized protein</fullName>
    </submittedName>
</protein>
<sequence>MEVKEFTSKEVQDMFIGHVASMLEYWNSQEIDAKSKLQGFATSILVAIDGCTNLPKFILAPNPGSEDKIYNMENGDDYYPENNETLIKGDISGNLHECFSHKLKK</sequence>
<dbReference type="EMBL" id="CP033928">
    <property type="protein sequence ID" value="AZA60767.1"/>
    <property type="molecule type" value="Genomic_DNA"/>
</dbReference>
<dbReference type="AlphaFoldDB" id="A0A3G6MZU5"/>
<evidence type="ECO:0000313" key="1">
    <source>
        <dbReference type="EMBL" id="AZA60767.1"/>
    </source>
</evidence>
<dbReference type="Proteomes" id="UP000269076">
    <property type="component" value="Chromosome"/>
</dbReference>
<accession>A0A3G6MZU5</accession>
<organism evidence="1 2">
    <name type="scientific">Chryseobacterium indoltheticum</name>
    <dbReference type="NCBI Taxonomy" id="254"/>
    <lineage>
        <taxon>Bacteria</taxon>
        <taxon>Pseudomonadati</taxon>
        <taxon>Bacteroidota</taxon>
        <taxon>Flavobacteriia</taxon>
        <taxon>Flavobacteriales</taxon>
        <taxon>Weeksellaceae</taxon>
        <taxon>Chryseobacterium group</taxon>
        <taxon>Chryseobacterium</taxon>
    </lineage>
</organism>
<gene>
    <name evidence="1" type="ORF">EG340_06815</name>
</gene>
<reference evidence="1 2" key="1">
    <citation type="submission" date="2018-11" db="EMBL/GenBank/DDBJ databases">
        <title>Proposal to divide the Flavobacteriaceae and reorganize its genera based on Amino Acid Identity values calculated from whole genome sequences.</title>
        <authorList>
            <person name="Nicholson A.C."/>
            <person name="Gulvik C.A."/>
            <person name="Whitney A.M."/>
            <person name="Humrighouse B.W."/>
            <person name="Bell M."/>
            <person name="Holmes B."/>
            <person name="Steigerwalt A."/>
            <person name="Villarma A."/>
            <person name="Sheth M."/>
            <person name="Batra D."/>
            <person name="Pryor J."/>
            <person name="Bernardet J.-F."/>
            <person name="Hugo C."/>
            <person name="Kampfer P."/>
            <person name="Newman J."/>
            <person name="Mcquiston J.R."/>
        </authorList>
    </citation>
    <scope>NUCLEOTIDE SEQUENCE [LARGE SCALE GENOMIC DNA]</scope>
    <source>
        <strain evidence="1 2">G0211</strain>
    </source>
</reference>